<feature type="region of interest" description="Disordered" evidence="3">
    <location>
        <begin position="1582"/>
        <end position="1603"/>
    </location>
</feature>
<evidence type="ECO:0000313" key="5">
    <source>
        <dbReference type="EMBL" id="CDI79390.1"/>
    </source>
</evidence>
<proteinExistence type="predicted"/>
<name>U6GGT9_EIMAC</name>
<feature type="region of interest" description="Disordered" evidence="3">
    <location>
        <begin position="1"/>
        <end position="35"/>
    </location>
</feature>
<evidence type="ECO:0000313" key="6">
    <source>
        <dbReference type="Proteomes" id="UP000018050"/>
    </source>
</evidence>
<reference evidence="5" key="2">
    <citation type="submission" date="2013-10" db="EMBL/GenBank/DDBJ databases">
        <authorList>
            <person name="Aslett M."/>
        </authorList>
    </citation>
    <scope>NUCLEOTIDE SEQUENCE</scope>
    <source>
        <strain evidence="5">Houghton</strain>
    </source>
</reference>
<feature type="compositionally biased region" description="Low complexity" evidence="3">
    <location>
        <begin position="1263"/>
        <end position="1280"/>
    </location>
</feature>
<feature type="region of interest" description="Disordered" evidence="3">
    <location>
        <begin position="1143"/>
        <end position="1227"/>
    </location>
</feature>
<feature type="region of interest" description="Disordered" evidence="3">
    <location>
        <begin position="1242"/>
        <end position="1280"/>
    </location>
</feature>
<feature type="region of interest" description="Disordered" evidence="3">
    <location>
        <begin position="203"/>
        <end position="227"/>
    </location>
</feature>
<feature type="region of interest" description="Disordered" evidence="3">
    <location>
        <begin position="326"/>
        <end position="365"/>
    </location>
</feature>
<feature type="domain" description="Bromo" evidence="4">
    <location>
        <begin position="394"/>
        <end position="470"/>
    </location>
</feature>
<feature type="compositionally biased region" description="Low complexity" evidence="3">
    <location>
        <begin position="754"/>
        <end position="767"/>
    </location>
</feature>
<reference evidence="5" key="1">
    <citation type="submission" date="2013-10" db="EMBL/GenBank/DDBJ databases">
        <title>Genomic analysis of the causative agents of coccidiosis in chickens.</title>
        <authorList>
            <person name="Reid A.J."/>
            <person name="Blake D."/>
            <person name="Billington K."/>
            <person name="Browne H."/>
            <person name="Dunn M."/>
            <person name="Hung S."/>
            <person name="Kawahara F."/>
            <person name="Miranda-Saavedra D."/>
            <person name="Mourier T."/>
            <person name="Nagra H."/>
            <person name="Otto T.D."/>
            <person name="Rawlings N."/>
            <person name="Sanchez A."/>
            <person name="Sanders M."/>
            <person name="Subramaniam C."/>
            <person name="Tay Y."/>
            <person name="Dear P."/>
            <person name="Doerig C."/>
            <person name="Gruber A."/>
            <person name="Parkinson J."/>
            <person name="Shirley M."/>
            <person name="Wan K.L."/>
            <person name="Berriman M."/>
            <person name="Tomley F."/>
            <person name="Pain A."/>
        </authorList>
    </citation>
    <scope>NUCLEOTIDE SEQUENCE</scope>
    <source>
        <strain evidence="5">Houghton</strain>
    </source>
</reference>
<evidence type="ECO:0000256" key="3">
    <source>
        <dbReference type="SAM" id="MobiDB-lite"/>
    </source>
</evidence>
<feature type="compositionally biased region" description="Low complexity" evidence="3">
    <location>
        <begin position="725"/>
        <end position="744"/>
    </location>
</feature>
<feature type="region of interest" description="Disordered" evidence="3">
    <location>
        <begin position="679"/>
        <end position="698"/>
    </location>
</feature>
<dbReference type="VEuPathDB" id="ToxoDB:EAH_00010810"/>
<dbReference type="OrthoDB" id="21449at2759"/>
<dbReference type="RefSeq" id="XP_013250494.1">
    <property type="nucleotide sequence ID" value="XM_013395040.1"/>
</dbReference>
<keyword evidence="1 2" id="KW-0103">Bromodomain</keyword>
<dbReference type="InterPro" id="IPR001487">
    <property type="entry name" value="Bromodomain"/>
</dbReference>
<dbReference type="PROSITE" id="PS50014">
    <property type="entry name" value="BROMODOMAIN_2"/>
    <property type="match status" value="2"/>
</dbReference>
<evidence type="ECO:0000259" key="4">
    <source>
        <dbReference type="PROSITE" id="PS50014"/>
    </source>
</evidence>
<evidence type="ECO:0000256" key="2">
    <source>
        <dbReference type="PROSITE-ProRule" id="PRU00035"/>
    </source>
</evidence>
<dbReference type="Gene3D" id="1.20.920.10">
    <property type="entry name" value="Bromodomain-like"/>
    <property type="match status" value="3"/>
</dbReference>
<dbReference type="GeneID" id="25269151"/>
<dbReference type="Pfam" id="PF00439">
    <property type="entry name" value="Bromodomain"/>
    <property type="match status" value="2"/>
</dbReference>
<feature type="region of interest" description="Disordered" evidence="3">
    <location>
        <begin position="1535"/>
        <end position="1563"/>
    </location>
</feature>
<feature type="compositionally biased region" description="Low complexity" evidence="3">
    <location>
        <begin position="709"/>
        <end position="718"/>
    </location>
</feature>
<protein>
    <submittedName>
        <fullName evidence="5">Bromodomain-containing protein, putative</fullName>
    </submittedName>
</protein>
<feature type="domain" description="Bromo" evidence="4">
    <location>
        <begin position="55"/>
        <end position="118"/>
    </location>
</feature>
<accession>U6GGT9</accession>
<dbReference type="SMART" id="SM00297">
    <property type="entry name" value="BROMO"/>
    <property type="match status" value="2"/>
</dbReference>
<organism evidence="5 6">
    <name type="scientific">Eimeria acervulina</name>
    <name type="common">Coccidian parasite</name>
    <dbReference type="NCBI Taxonomy" id="5801"/>
    <lineage>
        <taxon>Eukaryota</taxon>
        <taxon>Sar</taxon>
        <taxon>Alveolata</taxon>
        <taxon>Apicomplexa</taxon>
        <taxon>Conoidasida</taxon>
        <taxon>Coccidia</taxon>
        <taxon>Eucoccidiorida</taxon>
        <taxon>Eimeriorina</taxon>
        <taxon>Eimeriidae</taxon>
        <taxon>Eimeria</taxon>
    </lineage>
</organism>
<feature type="compositionally biased region" description="Polar residues" evidence="3">
    <location>
        <begin position="326"/>
        <end position="335"/>
    </location>
</feature>
<feature type="compositionally biased region" description="Basic and acidic residues" evidence="3">
    <location>
        <begin position="1198"/>
        <end position="1209"/>
    </location>
</feature>
<keyword evidence="6" id="KW-1185">Reference proteome</keyword>
<feature type="compositionally biased region" description="Basic residues" evidence="3">
    <location>
        <begin position="772"/>
        <end position="783"/>
    </location>
</feature>
<dbReference type="SUPFAM" id="SSF47370">
    <property type="entry name" value="Bromodomain"/>
    <property type="match status" value="2"/>
</dbReference>
<dbReference type="EMBL" id="HG671014">
    <property type="protein sequence ID" value="CDI79390.1"/>
    <property type="molecule type" value="Genomic_DNA"/>
</dbReference>
<feature type="region of interest" description="Disordered" evidence="3">
    <location>
        <begin position="1088"/>
        <end position="1129"/>
    </location>
</feature>
<feature type="compositionally biased region" description="Low complexity" evidence="3">
    <location>
        <begin position="1175"/>
        <end position="1197"/>
    </location>
</feature>
<dbReference type="InterPro" id="IPR036427">
    <property type="entry name" value="Bromodomain-like_sf"/>
</dbReference>
<dbReference type="Proteomes" id="UP000018050">
    <property type="component" value="Unassembled WGS sequence"/>
</dbReference>
<dbReference type="OMA" id="VEQMECP"/>
<feature type="region of interest" description="Disordered" evidence="3">
    <location>
        <begin position="560"/>
        <end position="608"/>
    </location>
</feature>
<evidence type="ECO:0000256" key="1">
    <source>
        <dbReference type="ARBA" id="ARBA00023117"/>
    </source>
</evidence>
<sequence length="1769" mass="184270">MPVSGGSFSLGPASPNADLGGGSDHQRGAVAGGGGGVPLARHVKRKLAGLLDGWRRVKSFRLFLEPVDVEQMECPTYYDVIKHPMDLRTMEAKLERDEYRSEEAFISDLLLIFRNCRTSVAATTHHTPAAKAAATAAAWLHLLVQWDVQQQQQEYRFNDEATPSGQFVLRLCAEAESRSLEDLKKAYRDSKLWAALEHQFSHGKQKAGARQKGGGASKRAASGGPTASDCAAPAAVAGVAAAVGAVAPALGRPGAADHNLPPLSYDVGGKNAVGASPGMPCMNGLVYTGPAAAKEDAAATGGAAADAAVPQTVERVPSLGEIASESTLQQTSTSGRAGISPPNNPLTPAASGSHRGSSQTNWQGEGQGMLDMDNCLTGKSWYIYCRDNILRPLKGDRYAYLFLTPVLDSPELPDAVKTSYKSVIARPMDYGTIWTKLTARDYHHPLEFFEDMFLVYSNCMAFNPPNDQQCGWLHRVGEKSRDKFVERYRKDMWRRWVVRIWRAFAQHNAAAAAAPPPVLQHAEAAKTAAAVESEPAVAAGLAAARAELLERRHHSAMPFSVPPQQVQQQTDLSPPPLQHPQLKHPPTQHHQRGLEEPQDSAAMAASAAAAAKDPKYRALVVDLLGEDALEDASNSSIDRGATTQETLQQQLQQLQQQQQMLQHEHLQLQQQQLEMQEKEQALARASATGEGPANSDSAANVGALISTHLQQQEQQPLQVSDLNAEHAAAAASPESAAAAAAGDDAPLEQKQRGDATAAAAGDAAATAEGRKQKSKKQKHHKNVQRTQQQMLQEAQMPQEATAGLHLPSAGVLQTFHLVDSTAAQCYHTAEGTEPATAAAAPPAAAAAPFAAPVAGPHVDAPAVPAGPAILSAALTDAPSFPAVVSPQHEAAAAAASETAAAPPAAAAATPAGDAAASSLLPVPSLGDSPRLCDIIEAPPAEILKAMGVKDMPDLPPAAPAPVSAASGAAPLAAADATLSGLPPAADPTAAVSATWLSGVTRSAAQQTAVVAASPATTAAAAEVTCHVGVEPHLLPPAMAGAIGGALQMQRPASLHDLQQQQQLLQLQQHQQQPAREDLLPPKLRIVLESTRRKGPPPRLLLLPWKGRGNGPIPEGYARPRHSASSGSEAAVVAGPAAAAAAAGASGESTGADPVPATDASDRSVKRETTQADGVAASAEAEPPAEEAPLPEAANAAAAEKESRSGEQRRKVSLRLRSTSSRKRAAEAGIKEVPRNVFFVEDSDFQPQETLEPMPVDSGREADTAATAGAKPSAAATSAATWDTTQMKSNLAEAAAAAAAAEAAAARSSSMAHVLRLLLRVSELPEGVEISKVQVGLQQCGFVPHALSRCCSNRRSCTNISGSSISDSETGRSSSGCADAELWLQQKSARIQPMGPLTAILGDTADYSCPVSVSLLRCIRLSRARTAVAPAVPLLLHLKLQGCDAAAAALATKGEYLFSPHFQLAATGGDRTLGLGGLTPPAAATVAPAAASIAGSTGGATLPRGFCCCAELQQEGAQNRGSLLNGRSLPRRLLEEAQQKKQKREGQTNGCSSGGPWGSGPQKTLADGLDGGLLQLVLRAAASAGSGGPHDRSSSSSHKGHGGTSEECLSEGLCFVEDLNLWAAALPSELLLPVQQQQQRHRMLRLPAVDVLLLHSEPLGLVTFSKPRVYSSSTASSTDRSDAAAVCCAADGQRCSEEELPLQLKTEVPLQAANRQKRTSANWDNGWTGSNNGGCCCCCCFLMGSAVPPVVEPLQAALCLGGILVEQVRG</sequence>
<feature type="compositionally biased region" description="Basic and acidic residues" evidence="3">
    <location>
        <begin position="1159"/>
        <end position="1169"/>
    </location>
</feature>
<dbReference type="PRINTS" id="PR00503">
    <property type="entry name" value="BROMODOMAIN"/>
</dbReference>
<dbReference type="PANTHER" id="PTHR45926">
    <property type="entry name" value="OSJNBA0053K19.4 PROTEIN"/>
    <property type="match status" value="1"/>
</dbReference>
<feature type="region of interest" description="Disordered" evidence="3">
    <location>
        <begin position="709"/>
        <end position="787"/>
    </location>
</feature>
<gene>
    <name evidence="5" type="ORF">EAH_00010810</name>
</gene>
<feature type="compositionally biased region" description="Polar residues" evidence="3">
    <location>
        <begin position="354"/>
        <end position="364"/>
    </location>
</feature>